<feature type="compositionally biased region" description="Polar residues" evidence="1">
    <location>
        <begin position="30"/>
        <end position="41"/>
    </location>
</feature>
<sequence length="62" mass="6469">MAIISGLFSCFPGLNKVVDNGNEKNGAPSKVQNNDGNQESTCKGRKGNPPKLIASSAQPQNP</sequence>
<proteinExistence type="predicted"/>
<evidence type="ECO:0000313" key="3">
    <source>
        <dbReference type="Proteomes" id="UP000215914"/>
    </source>
</evidence>
<protein>
    <submittedName>
        <fullName evidence="2">Uncharacterized protein</fullName>
    </submittedName>
</protein>
<dbReference type="Proteomes" id="UP000215914">
    <property type="component" value="Chromosome 17"/>
</dbReference>
<dbReference type="EMBL" id="CM007906">
    <property type="protein sequence ID" value="OTF85584.1"/>
    <property type="molecule type" value="Genomic_DNA"/>
</dbReference>
<evidence type="ECO:0000256" key="1">
    <source>
        <dbReference type="SAM" id="MobiDB-lite"/>
    </source>
</evidence>
<gene>
    <name evidence="2" type="ORF">HannXRQ_Chr17g0541491</name>
</gene>
<feature type="region of interest" description="Disordered" evidence="1">
    <location>
        <begin position="21"/>
        <end position="62"/>
    </location>
</feature>
<reference evidence="3" key="1">
    <citation type="journal article" date="2017" name="Nature">
        <title>The sunflower genome provides insights into oil metabolism, flowering and Asterid evolution.</title>
        <authorList>
            <person name="Badouin H."/>
            <person name="Gouzy J."/>
            <person name="Grassa C.J."/>
            <person name="Murat F."/>
            <person name="Staton S.E."/>
            <person name="Cottret L."/>
            <person name="Lelandais-Briere C."/>
            <person name="Owens G.L."/>
            <person name="Carrere S."/>
            <person name="Mayjonade B."/>
            <person name="Legrand L."/>
            <person name="Gill N."/>
            <person name="Kane N.C."/>
            <person name="Bowers J.E."/>
            <person name="Hubner S."/>
            <person name="Bellec A."/>
            <person name="Berard A."/>
            <person name="Berges H."/>
            <person name="Blanchet N."/>
            <person name="Boniface M.C."/>
            <person name="Brunel D."/>
            <person name="Catrice O."/>
            <person name="Chaidir N."/>
            <person name="Claudel C."/>
            <person name="Donnadieu C."/>
            <person name="Faraut T."/>
            <person name="Fievet G."/>
            <person name="Helmstetter N."/>
            <person name="King M."/>
            <person name="Knapp S.J."/>
            <person name="Lai Z."/>
            <person name="Le Paslier M.C."/>
            <person name="Lippi Y."/>
            <person name="Lorenzon L."/>
            <person name="Mandel J.R."/>
            <person name="Marage G."/>
            <person name="Marchand G."/>
            <person name="Marquand E."/>
            <person name="Bret-Mestries E."/>
            <person name="Morien E."/>
            <person name="Nambeesan S."/>
            <person name="Nguyen T."/>
            <person name="Pegot-Espagnet P."/>
            <person name="Pouilly N."/>
            <person name="Raftis F."/>
            <person name="Sallet E."/>
            <person name="Schiex T."/>
            <person name="Thomas J."/>
            <person name="Vandecasteele C."/>
            <person name="Vares D."/>
            <person name="Vear F."/>
            <person name="Vautrin S."/>
            <person name="Crespi M."/>
            <person name="Mangin B."/>
            <person name="Burke J.M."/>
            <person name="Salse J."/>
            <person name="Munos S."/>
            <person name="Vincourt P."/>
            <person name="Rieseberg L.H."/>
            <person name="Langlade N.B."/>
        </authorList>
    </citation>
    <scope>NUCLEOTIDE SEQUENCE [LARGE SCALE GENOMIC DNA]</scope>
    <source>
        <strain evidence="3">cv. SF193</strain>
    </source>
</reference>
<organism evidence="2 3">
    <name type="scientific">Helianthus annuus</name>
    <name type="common">Common sunflower</name>
    <dbReference type="NCBI Taxonomy" id="4232"/>
    <lineage>
        <taxon>Eukaryota</taxon>
        <taxon>Viridiplantae</taxon>
        <taxon>Streptophyta</taxon>
        <taxon>Embryophyta</taxon>
        <taxon>Tracheophyta</taxon>
        <taxon>Spermatophyta</taxon>
        <taxon>Magnoliopsida</taxon>
        <taxon>eudicotyledons</taxon>
        <taxon>Gunneridae</taxon>
        <taxon>Pentapetalae</taxon>
        <taxon>asterids</taxon>
        <taxon>campanulids</taxon>
        <taxon>Asterales</taxon>
        <taxon>Asteraceae</taxon>
        <taxon>Asteroideae</taxon>
        <taxon>Heliantheae alliance</taxon>
        <taxon>Heliantheae</taxon>
        <taxon>Helianthus</taxon>
    </lineage>
</organism>
<evidence type="ECO:0000313" key="2">
    <source>
        <dbReference type="EMBL" id="OTF85584.1"/>
    </source>
</evidence>
<dbReference type="InParanoid" id="A0A251RP44"/>
<dbReference type="AlphaFoldDB" id="A0A251RP44"/>
<accession>A0A251RP44</accession>
<name>A0A251RP44_HELAN</name>
<keyword evidence="3" id="KW-1185">Reference proteome</keyword>